<sequence>MVVSQSQYTIMPLQAVRNNEKLANQFINSRGKLMKLSKIALSVIALVGIAGVGGSYFTGKQAEQRYPNMFAQANLQLKRLEAQGIKAEFKDLQFERHWFSSEAKYVFEINADSKQYRIQGEDTLYHGPFPLNRLQKGNIIPMAISGDSRMIFPDELKDLINNQTAFLNSHTNLSYTGNLTSVIHTQPLKSTSFEMAATETQLDGKLSGDLFSGLTTTVLPKLKFTDNNITIEVDNLAYKANLAAPSDFVHLDLGTLSATIDNIAIKNNIQRTAIAYQNIRLNGNNNLKGERYEGDANINFDLVLSTPTAQTSLGKLTFNSLMESDAKLTNEFNAYLKSFLLERSPQSFEKWHNLVKKGIKIHITPLKLSNDQGELSLELVANGKPFETVATPSQALALLQKSHFKVKFDLPVIKGLINQMAQVQGATPEQASQQADYVVAELIHQLKQTQAVNIDDKQITADLQIDEGKVLLNGKALSDAEVQNALIMLMFSLNRF</sequence>
<dbReference type="Proteomes" id="UP000297396">
    <property type="component" value="Unassembled WGS sequence"/>
</dbReference>
<proteinExistence type="predicted"/>
<name>A0A4Y9JVV3_9PAST</name>
<keyword evidence="1" id="KW-0472">Membrane</keyword>
<feature type="transmembrane region" description="Helical" evidence="1">
    <location>
        <begin position="39"/>
        <end position="59"/>
    </location>
</feature>
<keyword evidence="1" id="KW-1133">Transmembrane helix</keyword>
<protein>
    <submittedName>
        <fullName evidence="2">DUF945 domain-containing protein</fullName>
    </submittedName>
</protein>
<evidence type="ECO:0000256" key="1">
    <source>
        <dbReference type="SAM" id="Phobius"/>
    </source>
</evidence>
<comment type="caution">
    <text evidence="2">The sequence shown here is derived from an EMBL/GenBank/DDBJ whole genome shotgun (WGS) entry which is preliminary data.</text>
</comment>
<keyword evidence="1" id="KW-0812">Transmembrane</keyword>
<dbReference type="AlphaFoldDB" id="A0A4Y9JVV3"/>
<dbReference type="InterPro" id="IPR010352">
    <property type="entry name" value="DUF945"/>
</dbReference>
<evidence type="ECO:0000313" key="2">
    <source>
        <dbReference type="EMBL" id="TFV08850.1"/>
    </source>
</evidence>
<reference evidence="2 3" key="1">
    <citation type="submission" date="2019-03" db="EMBL/GenBank/DDBJ databases">
        <title>Diversity of the mouse oral microbiome.</title>
        <authorList>
            <person name="Joseph S."/>
            <person name="Aduse-Opoku J."/>
            <person name="Curtis M."/>
            <person name="Wade W."/>
            <person name="Hashim A."/>
        </authorList>
    </citation>
    <scope>NUCLEOTIDE SEQUENCE [LARGE SCALE GENOMIC DNA]</scope>
    <source>
        <strain evidence="2 3">WT12</strain>
    </source>
</reference>
<accession>A0A4Y9JVV3</accession>
<dbReference type="EMBL" id="SPPA01000021">
    <property type="protein sequence ID" value="TFV08850.1"/>
    <property type="molecule type" value="Genomic_DNA"/>
</dbReference>
<dbReference type="Pfam" id="PF06097">
    <property type="entry name" value="DUF945"/>
    <property type="match status" value="1"/>
</dbReference>
<gene>
    <name evidence="2" type="ORF">E4T80_09440</name>
</gene>
<organism evidence="2 3">
    <name type="scientific">Muribacter muris</name>
    <dbReference type="NCBI Taxonomy" id="67855"/>
    <lineage>
        <taxon>Bacteria</taxon>
        <taxon>Pseudomonadati</taxon>
        <taxon>Pseudomonadota</taxon>
        <taxon>Gammaproteobacteria</taxon>
        <taxon>Pasteurellales</taxon>
        <taxon>Pasteurellaceae</taxon>
        <taxon>Muribacter</taxon>
    </lineage>
</organism>
<dbReference type="OrthoDB" id="5444681at2"/>
<evidence type="ECO:0000313" key="3">
    <source>
        <dbReference type="Proteomes" id="UP000297396"/>
    </source>
</evidence>